<dbReference type="GO" id="GO:0008234">
    <property type="term" value="F:cysteine-type peptidase activity"/>
    <property type="evidence" value="ECO:0007669"/>
    <property type="project" value="InterPro"/>
</dbReference>
<reference evidence="7 8" key="1">
    <citation type="submission" date="2022-09" db="EMBL/GenBank/DDBJ databases">
        <authorList>
            <person name="Palmer J.M."/>
        </authorList>
    </citation>
    <scope>NUCLEOTIDE SEQUENCE [LARGE SCALE GENOMIC DNA]</scope>
    <source>
        <strain evidence="7 8">DSM 7382</strain>
    </source>
</reference>
<feature type="region of interest" description="Disordered" evidence="4">
    <location>
        <begin position="789"/>
        <end position="809"/>
    </location>
</feature>
<feature type="transmembrane region" description="Helical" evidence="5">
    <location>
        <begin position="65"/>
        <end position="87"/>
    </location>
</feature>
<proteinExistence type="inferred from homology"/>
<gene>
    <name evidence="7" type="ORF">QCA50_007066</name>
</gene>
<feature type="domain" description="Ubiquitin-like protease family profile" evidence="6">
    <location>
        <begin position="412"/>
        <end position="578"/>
    </location>
</feature>
<keyword evidence="5" id="KW-0812">Transmembrane</keyword>
<feature type="region of interest" description="Disordered" evidence="4">
    <location>
        <begin position="610"/>
        <end position="711"/>
    </location>
</feature>
<comment type="similarity">
    <text evidence="1">Belongs to the peptidase C48 family.</text>
</comment>
<evidence type="ECO:0000313" key="8">
    <source>
        <dbReference type="Proteomes" id="UP001385951"/>
    </source>
</evidence>
<keyword evidence="5" id="KW-1133">Transmembrane helix</keyword>
<name>A0AAW0GJJ4_9APHY</name>
<dbReference type="SUPFAM" id="SSF54001">
    <property type="entry name" value="Cysteine proteinases"/>
    <property type="match status" value="1"/>
</dbReference>
<accession>A0AAW0GJJ4</accession>
<keyword evidence="5" id="KW-0472">Membrane</keyword>
<evidence type="ECO:0000256" key="3">
    <source>
        <dbReference type="ARBA" id="ARBA00022801"/>
    </source>
</evidence>
<organism evidence="7 8">
    <name type="scientific">Cerrena zonata</name>
    <dbReference type="NCBI Taxonomy" id="2478898"/>
    <lineage>
        <taxon>Eukaryota</taxon>
        <taxon>Fungi</taxon>
        <taxon>Dikarya</taxon>
        <taxon>Basidiomycota</taxon>
        <taxon>Agaricomycotina</taxon>
        <taxon>Agaricomycetes</taxon>
        <taxon>Polyporales</taxon>
        <taxon>Cerrenaceae</taxon>
        <taxon>Cerrena</taxon>
    </lineage>
</organism>
<evidence type="ECO:0000313" key="7">
    <source>
        <dbReference type="EMBL" id="KAK7690408.1"/>
    </source>
</evidence>
<keyword evidence="3" id="KW-0378">Hydrolase</keyword>
<dbReference type="Gene3D" id="3.40.395.10">
    <property type="entry name" value="Adenoviral Proteinase, Chain A"/>
    <property type="match status" value="1"/>
</dbReference>
<evidence type="ECO:0000256" key="5">
    <source>
        <dbReference type="SAM" id="Phobius"/>
    </source>
</evidence>
<protein>
    <recommendedName>
        <fullName evidence="6">Ubiquitin-like protease family profile domain-containing protein</fullName>
    </recommendedName>
</protein>
<feature type="compositionally biased region" description="Low complexity" evidence="4">
    <location>
        <begin position="631"/>
        <end position="671"/>
    </location>
</feature>
<keyword evidence="8" id="KW-1185">Reference proteome</keyword>
<feature type="compositionally biased region" description="Basic residues" evidence="4">
    <location>
        <begin position="674"/>
        <end position="688"/>
    </location>
</feature>
<dbReference type="InterPro" id="IPR003653">
    <property type="entry name" value="Peptidase_C48_C"/>
</dbReference>
<dbReference type="GO" id="GO:0006508">
    <property type="term" value="P:proteolysis"/>
    <property type="evidence" value="ECO:0007669"/>
    <property type="project" value="UniProtKB-KW"/>
</dbReference>
<evidence type="ECO:0000256" key="4">
    <source>
        <dbReference type="SAM" id="MobiDB-lite"/>
    </source>
</evidence>
<evidence type="ECO:0000256" key="2">
    <source>
        <dbReference type="ARBA" id="ARBA00022670"/>
    </source>
</evidence>
<keyword evidence="2" id="KW-0645">Protease</keyword>
<feature type="compositionally biased region" description="Acidic residues" evidence="4">
    <location>
        <begin position="612"/>
        <end position="623"/>
    </location>
</feature>
<dbReference type="GO" id="GO:0019783">
    <property type="term" value="F:ubiquitin-like protein peptidase activity"/>
    <property type="evidence" value="ECO:0007669"/>
    <property type="project" value="UniProtKB-ARBA"/>
</dbReference>
<dbReference type="Proteomes" id="UP001385951">
    <property type="component" value="Unassembled WGS sequence"/>
</dbReference>
<feature type="transmembrane region" description="Helical" evidence="5">
    <location>
        <begin position="20"/>
        <end position="44"/>
    </location>
</feature>
<evidence type="ECO:0000259" key="6">
    <source>
        <dbReference type="PROSITE" id="PS50600"/>
    </source>
</evidence>
<comment type="caution">
    <text evidence="7">The sequence shown here is derived from an EMBL/GenBank/DDBJ whole genome shotgun (WGS) entry which is preliminary data.</text>
</comment>
<dbReference type="InterPro" id="IPR038765">
    <property type="entry name" value="Papain-like_cys_pep_sf"/>
</dbReference>
<dbReference type="PROSITE" id="PS50600">
    <property type="entry name" value="ULP_PROTEASE"/>
    <property type="match status" value="1"/>
</dbReference>
<sequence length="1957" mass="219240">MMSRLKHNNSSPHLRPTSSLAIATHYHSFLAASLAFIASLSILLSSPIIKALCILAEISSPSMTALAASLIICETLALYGVYMFFLLPLQIPLDRPFHGRMRYRRTHFSHMRLDRLRRAVVILASAHVQVDTCFSSTPPSIMRSQYSHIVGGTSSTPFLVPQQHLRSRLRGGGPPGSVGNLEIEDLDNYDSDFVTHPIVIDSDSDEALPTRSISDWIGCGQTWGSSVPQEVRKACGNARILPDLALNAVIPPPTLSVINALSPEWLTPPPTNPPIPLPDYSSHHHPNVLTGSILTDEDIFLLQSLFRQSLFDAIPHAIDLSARFNQAWLDGAESLSISSAPNYRYPLWVTTLVGELRKSVRKQLKWTCSIEWLQNVWDSNENPFVAELTEKCWDYLNQISWDAVVPNVGTSCHLTTEALATFLSNDWLDDDMMNAGANFINRHLDFNRHAHITNCLWMDVLRSQRLQDSTYRFREKSSLDNAIRSGLLSVVDIPVNPGNHWTCLRLDIPSRTVAYMDNLNPSATPPPEMFRLLMWYLDSVLPSQAPHSFSTTSLSFPVPLQRDGYSCGVAILSTLAHAHLGYAPWSPETATAERMQWFIRLADGLLCRDQKEDSDDETGDDPSPDQPSPPSTASSSSNSSSINDIQSASPSPACSHTISESESSTSSSNEGTTHHHRHRHRRRRVHVHGKMETSSSWAKKNSKSEAMLPSSQPETLSFDRFRMKILADDPHAEFDAHNLRSIRCSCCAKWISMRTLYDTRRWKDHRASAQCRKMQQSKLFTKSLRTFFSTSTTKEPPSPAQDLRPSSTPTTTLLCPGLLADTYETITTYLARTSTAGGGAPSRKIIALSLFPELDNNSFTWASLTLKQQHMVLRREELQYRWVNRRAVGAVFSSKCQQNISVVSEADSTPCMECRKLWKLRTFRNILRRKVPDEENMKYVPKAYRCPELGTIYLKYRGVRELMEKDDGNSPWLHFAQGAVTGLYKSQSVLLGMVEATVKKSERLLKGKALQNMHYSEALDSFCSMLASTSSRAYRTFRRHFGGRSIRSMQKLRAKLPRFEAGFSEANVQQVAKVLHELDYHGPLGISWDDTDLEKALSIWQESRDSWLVIGAANGPMHFGSLEEVDNVFEDGTVEKADKLRIWVITIPLPKIPPILAAAVAHSNSDNADQLVKMHFTLMELLHKAGIHPISQAADGTESERSSQRLITAAAHSALPYCILNDIPGCTLHLNISMFHGRPSITVQDSKHGGKTVRNQLTTGARFLTLGNFVMIYSMVRDLAAHALGPLFRRDVERVDKQDDRAAARLLAGETLDFHIKTFPQQTGLSVYLFVLGELIDAWQNRSIPHIERIRMVLRARFILMAWYSHIGQHPLHQHHIHFISHESFDILTILCDSLIQLVIIHRQFYPRYPLLPWLHSTEPCEHIFGMIRQLKKDFTYADMLYLEPKLRTLMMGAFQDLTPEEKASQTAAGYHHTYFHAPDLNLSALLQWPTDDDLTTASSIAFSEAESLLLAVGIDAKAMVAIYQPPPLSRLMKKRNLVPPRGPQTLQEILTFFAPPRRELPTQTEREVQVCEMALVADNVNQTLNILSLPDSKPTEMKRLRARIDENDRVSRDIQMRELPQIQLSRLTLVDPTTYQLARETLVAERCRHQPLATTQALRQASQWSSGVSSKHVSETGLAVRDALVKRIEALSPYNGTTKPLTSGVNRQVRHSGLYAADGQPMSTRARQKDTLRAVNSTKFARCRDRAFANLQAIHEAMYTANITSSNPLRPGSLVVALQPGTDAKKAPVIILGEVVTLYSTSGAKGARHDWIDEIKSVGDPSYVMVQVYTHSHGSTYTSLTCKSLECNTFLRLPRTHLIFSLPWDPTATATPSRRDISADAAHPMTFVTLSPQSTAIFLVLLSNSIPISNAVRALTKMLKGKEDVETVSTLEQTVAQDEYCGDDESSGESDIEIES</sequence>
<evidence type="ECO:0000256" key="1">
    <source>
        <dbReference type="ARBA" id="ARBA00005234"/>
    </source>
</evidence>
<dbReference type="EMBL" id="JASBNA010000007">
    <property type="protein sequence ID" value="KAK7690408.1"/>
    <property type="molecule type" value="Genomic_DNA"/>
</dbReference>